<evidence type="ECO:0000313" key="8">
    <source>
        <dbReference type="Proteomes" id="UP000316562"/>
    </source>
</evidence>
<dbReference type="AlphaFoldDB" id="A0A519BEN6"/>
<dbReference type="GO" id="GO:0000287">
    <property type="term" value="F:magnesium ion binding"/>
    <property type="evidence" value="ECO:0007669"/>
    <property type="project" value="InterPro"/>
</dbReference>
<evidence type="ECO:0000313" key="7">
    <source>
        <dbReference type="EMBL" id="RZD15731.1"/>
    </source>
</evidence>
<evidence type="ECO:0000256" key="4">
    <source>
        <dbReference type="ARBA" id="ARBA00023080"/>
    </source>
</evidence>
<dbReference type="Gene3D" id="2.70.40.10">
    <property type="match status" value="1"/>
</dbReference>
<dbReference type="InterPro" id="IPR029054">
    <property type="entry name" value="dUTPase-like"/>
</dbReference>
<dbReference type="PANTHER" id="PTHR11241:SF0">
    <property type="entry name" value="DEOXYURIDINE 5'-TRIPHOSPHATE NUCLEOTIDOHYDROLASE"/>
    <property type="match status" value="1"/>
</dbReference>
<dbReference type="CDD" id="cd07557">
    <property type="entry name" value="trimeric_dUTPase"/>
    <property type="match status" value="1"/>
</dbReference>
<dbReference type="PANTHER" id="PTHR11241">
    <property type="entry name" value="DEOXYURIDINE 5'-TRIPHOSPHATE NUCLEOTIDOHYDROLASE"/>
    <property type="match status" value="1"/>
</dbReference>
<organism evidence="7 8">
    <name type="scientific">Acididesulfobacter guangdongensis</name>
    <dbReference type="NCBI Taxonomy" id="2597225"/>
    <lineage>
        <taxon>Bacteria</taxon>
        <taxon>Deltaproteobacteria</taxon>
        <taxon>Candidatus Acidulodesulfobacterales</taxon>
        <taxon>Candidatus Acididesulfobacter</taxon>
    </lineage>
</organism>
<evidence type="ECO:0000259" key="6">
    <source>
        <dbReference type="Pfam" id="PF00692"/>
    </source>
</evidence>
<dbReference type="EMBL" id="SGBC01000004">
    <property type="protein sequence ID" value="RZD15731.1"/>
    <property type="molecule type" value="Genomic_DNA"/>
</dbReference>
<keyword evidence="4" id="KW-0546">Nucleotide metabolism</keyword>
<comment type="similarity">
    <text evidence="1">Belongs to the dUTPase family.</text>
</comment>
<name>A0A519BEN6_ACIG2</name>
<gene>
    <name evidence="7" type="ORF">EVJ46_09430</name>
</gene>
<accession>A0A519BEN6</accession>
<evidence type="ECO:0000256" key="1">
    <source>
        <dbReference type="ARBA" id="ARBA00006581"/>
    </source>
</evidence>
<comment type="catalytic activity">
    <reaction evidence="5">
        <text>dUTP + H2O = dUMP + diphosphate + H(+)</text>
        <dbReference type="Rhea" id="RHEA:10248"/>
        <dbReference type="ChEBI" id="CHEBI:15377"/>
        <dbReference type="ChEBI" id="CHEBI:15378"/>
        <dbReference type="ChEBI" id="CHEBI:33019"/>
        <dbReference type="ChEBI" id="CHEBI:61555"/>
        <dbReference type="ChEBI" id="CHEBI:246422"/>
        <dbReference type="EC" id="3.6.1.23"/>
    </reaction>
</comment>
<dbReference type="EC" id="3.6.1.23" evidence="2"/>
<dbReference type="SUPFAM" id="SSF51283">
    <property type="entry name" value="dUTPase-like"/>
    <property type="match status" value="1"/>
</dbReference>
<dbReference type="InterPro" id="IPR008181">
    <property type="entry name" value="dUTPase"/>
</dbReference>
<evidence type="ECO:0000256" key="5">
    <source>
        <dbReference type="ARBA" id="ARBA00047686"/>
    </source>
</evidence>
<dbReference type="GO" id="GO:0004170">
    <property type="term" value="F:dUTP diphosphatase activity"/>
    <property type="evidence" value="ECO:0007669"/>
    <property type="project" value="UniProtKB-EC"/>
</dbReference>
<dbReference type="GO" id="GO:0006226">
    <property type="term" value="P:dUMP biosynthetic process"/>
    <property type="evidence" value="ECO:0007669"/>
    <property type="project" value="InterPro"/>
</dbReference>
<keyword evidence="3" id="KW-0378">Hydrolase</keyword>
<sequence>MIMDLFEDFYLNIELFHPEAVMPVRSINGDAGLDLCVCEKTVLRPNVLIKAHIGIKIEFPIGYAAIIKEKSGLALKGIEIKAGVIDHEYRGEVIVLAKNKSMAPIILETGNKIAQMLIMPVWTGKPLQVGKVNKNTVRKDKGFGSTGE</sequence>
<dbReference type="InterPro" id="IPR033704">
    <property type="entry name" value="dUTPase_trimeric"/>
</dbReference>
<evidence type="ECO:0000256" key="3">
    <source>
        <dbReference type="ARBA" id="ARBA00022801"/>
    </source>
</evidence>
<dbReference type="InterPro" id="IPR036157">
    <property type="entry name" value="dUTPase-like_sf"/>
</dbReference>
<feature type="domain" description="dUTPase-like" evidence="6">
    <location>
        <begin position="20"/>
        <end position="147"/>
    </location>
</feature>
<protein>
    <recommendedName>
        <fullName evidence="2">dUTP diphosphatase</fullName>
        <ecNumber evidence="2">3.6.1.23</ecNumber>
    </recommendedName>
</protein>
<dbReference type="GO" id="GO:0046081">
    <property type="term" value="P:dUTP catabolic process"/>
    <property type="evidence" value="ECO:0007669"/>
    <property type="project" value="InterPro"/>
</dbReference>
<proteinExistence type="inferred from homology"/>
<dbReference type="Pfam" id="PF00692">
    <property type="entry name" value="dUTPase"/>
    <property type="match status" value="1"/>
</dbReference>
<evidence type="ECO:0000256" key="2">
    <source>
        <dbReference type="ARBA" id="ARBA00012379"/>
    </source>
</evidence>
<reference evidence="7 8" key="1">
    <citation type="journal article" date="2019" name="ISME J.">
        <title>Insights into ecological role of a new deltaproteobacterial order Candidatus Acidulodesulfobacterales by metagenomics and metatranscriptomics.</title>
        <authorList>
            <person name="Tan S."/>
            <person name="Liu J."/>
            <person name="Fang Y."/>
            <person name="Hedlund B.P."/>
            <person name="Lian Z.H."/>
            <person name="Huang L.Y."/>
            <person name="Li J.T."/>
            <person name="Huang L.N."/>
            <person name="Li W.J."/>
            <person name="Jiang H.C."/>
            <person name="Dong H.L."/>
            <person name="Shu W.S."/>
        </authorList>
    </citation>
    <scope>NUCLEOTIDE SEQUENCE [LARGE SCALE GENOMIC DNA]</scope>
    <source>
        <strain evidence="7">AP2</strain>
    </source>
</reference>
<comment type="caution">
    <text evidence="7">The sequence shown here is derived from an EMBL/GenBank/DDBJ whole genome shotgun (WGS) entry which is preliminary data.</text>
</comment>
<dbReference type="Proteomes" id="UP000316562">
    <property type="component" value="Unassembled WGS sequence"/>
</dbReference>